<feature type="region of interest" description="Disordered" evidence="1">
    <location>
        <begin position="784"/>
        <end position="865"/>
    </location>
</feature>
<evidence type="ECO:0000313" key="3">
    <source>
        <dbReference type="Proteomes" id="UP000799767"/>
    </source>
</evidence>
<feature type="compositionally biased region" description="Basic and acidic residues" evidence="1">
    <location>
        <begin position="735"/>
        <end position="746"/>
    </location>
</feature>
<feature type="compositionally biased region" description="Basic and acidic residues" evidence="1">
    <location>
        <begin position="511"/>
        <end position="605"/>
    </location>
</feature>
<dbReference type="OrthoDB" id="4070583at2759"/>
<feature type="compositionally biased region" description="Low complexity" evidence="1">
    <location>
        <begin position="1304"/>
        <end position="1323"/>
    </location>
</feature>
<feature type="compositionally biased region" description="Basic and acidic residues" evidence="1">
    <location>
        <begin position="622"/>
        <end position="636"/>
    </location>
</feature>
<sequence>MSASTTNPRDMPCPDPSAHEHSKPSTSSAASKAALLVTRAQREATSASRDSMDSSDGRLASNSASHNLKYAKAQDLPSFPSRGSTSGAAFAAAVLAKDYTMKELWQHETSAAGSKAAMLAHRDGANVDLWQPSASAAGNSAANIAMRNKGLSPEIDRGYTDIGRNNSSLAAAMSVRRGRQRAGSTPAAPVADYPDAHNSSKNALNAATVSHRTSVRAGPSSDGWDSEAMQAARIKNSHMSRDMFGEHPPVEPEVEEQNHQAALRASAVSMAKSMYEYQNRAATPTDTSSMVGTAGRGAEAAHRRNQSSTSQSDLKDEALRYIHLQEAAQRIANERLAKMDQGLDAGRYKEYYGYGNTKTSPKKSRLSVRRRPRAASEGGRYDDDSSDEERARRIRGQMSQLSTAQNTVSDKQRQDDRARLLAAAEKRVQARMHDMDQKVFLETGKVSQAMMDEWETKARDKAQQNKVERERDAPAGKTHIGGGRYMGTAEIEAIAAARLKGTLDEITQNAERMRARDEEMARQRDAEHTARMEEKMKESEQKAEFKRLREQDKANARKEKADREALLAREKQERKAAADKEKEDRRKQKEAAKAQKEEEKRKQRESIYTLAGGATLGTVASRVKEDKEREERRDEESQAAGANALQQLASRVKEDKETEERRDAEATVAGGAALSEVATKVKEDKEREERRDQDSQIAGADALSRVATKLKEDKEKDDQRKSREAAAGGATLAEVADRVRRDREAEQQSQSVESPIASGSNRDAELAGAGAAVAGVTGVAGYEAIQHDRSDTGPAPHTVGPHQTDIANILDPSVKPNFDKQKEAEPLTFGPHRSDIANIVDPRVDSQAGPVDVDDEKEFAGDEGFAALGGGMLGAGAVAGEAEEVPKPQKPVASPAKEQSTEKRGMFSRIGRRLKSKSVSQQPGDDPSTEAADGAGAAGIPVLATALAAAGGTDEQRGETESTAEEPSARIAEPDDDMDDVDRTRAAGAMAGVGGAGVAAAIAAGGSGEIEEREERGEVSSLDSTEDGHEDHHLHDPVEHDRPNLERHISTIHSSSESDWDGEDEREHYDFEDSAGFSRVTADSPDVEEQRGRTLEPAHAPVAVAAASARSPVSPLTPDKELAPPIVVASASASAPATQPRPSEEGKAASQPEKERKGLRGMFRKLKSRPENKLSKKEAQSVGSAPSVHSATDEEPVAVAAGTTADRDDGIVNPVTTTSIGEAEQRGLTDGTVAGTQRLGSGGDVGNPPESPSSFRRGHTQPHRDVDDVSSSGAEEEDVKVGRAGRLAQKLGLAKDKGNERQPGKVGAAAAGPVPAVSGSEYGSGDGDDDQFEEAQDHFDESTAPPPAFAGQARHSGEAQARGTKFQEEFGR</sequence>
<feature type="compositionally biased region" description="Basic residues" evidence="1">
    <location>
        <begin position="360"/>
        <end position="373"/>
    </location>
</feature>
<feature type="compositionally biased region" description="Polar residues" evidence="1">
    <location>
        <begin position="397"/>
        <end position="409"/>
    </location>
</feature>
<dbReference type="EMBL" id="MU001639">
    <property type="protein sequence ID" value="KAF2480701.1"/>
    <property type="molecule type" value="Genomic_DNA"/>
</dbReference>
<feature type="compositionally biased region" description="Basic and acidic residues" evidence="1">
    <location>
        <begin position="709"/>
        <end position="724"/>
    </location>
</feature>
<dbReference type="PANTHER" id="PTHR28298:SF1">
    <property type="entry name" value="EISOSOME PROTEIN 1"/>
    <property type="match status" value="1"/>
</dbReference>
<feature type="compositionally biased region" description="Basic and acidic residues" evidence="1">
    <location>
        <begin position="1026"/>
        <end position="1049"/>
    </location>
</feature>
<feature type="region of interest" description="Disordered" evidence="1">
    <location>
        <begin position="1"/>
        <end position="61"/>
    </location>
</feature>
<feature type="compositionally biased region" description="Low complexity" evidence="1">
    <location>
        <begin position="638"/>
        <end position="649"/>
    </location>
</feature>
<evidence type="ECO:0000313" key="2">
    <source>
        <dbReference type="EMBL" id="KAF2480701.1"/>
    </source>
</evidence>
<feature type="compositionally biased region" description="Polar residues" evidence="1">
    <location>
        <begin position="747"/>
        <end position="761"/>
    </location>
</feature>
<feature type="compositionally biased region" description="Low complexity" evidence="1">
    <location>
        <begin position="725"/>
        <end position="734"/>
    </location>
</feature>
<organism evidence="2 3">
    <name type="scientific">Neohortaea acidophila</name>
    <dbReference type="NCBI Taxonomy" id="245834"/>
    <lineage>
        <taxon>Eukaryota</taxon>
        <taxon>Fungi</taxon>
        <taxon>Dikarya</taxon>
        <taxon>Ascomycota</taxon>
        <taxon>Pezizomycotina</taxon>
        <taxon>Dothideomycetes</taxon>
        <taxon>Dothideomycetidae</taxon>
        <taxon>Mycosphaerellales</taxon>
        <taxon>Teratosphaeriaceae</taxon>
        <taxon>Neohortaea</taxon>
    </lineage>
</organism>
<name>A0A6A6PLX5_9PEZI</name>
<keyword evidence="3" id="KW-1185">Reference proteome</keyword>
<feature type="compositionally biased region" description="Low complexity" evidence="1">
    <location>
        <begin position="24"/>
        <end position="34"/>
    </location>
</feature>
<feature type="compositionally biased region" description="Low complexity" evidence="1">
    <location>
        <begin position="1123"/>
        <end position="1137"/>
    </location>
</feature>
<dbReference type="Proteomes" id="UP000799767">
    <property type="component" value="Unassembled WGS sequence"/>
</dbReference>
<feature type="compositionally biased region" description="Polar residues" evidence="1">
    <location>
        <begin position="1181"/>
        <end position="1190"/>
    </location>
</feature>
<feature type="region of interest" description="Disordered" evidence="1">
    <location>
        <begin position="282"/>
        <end position="314"/>
    </location>
</feature>
<dbReference type="GO" id="GO:0070941">
    <property type="term" value="P:eisosome assembly"/>
    <property type="evidence" value="ECO:0007669"/>
    <property type="project" value="TreeGrafter"/>
</dbReference>
<feature type="region of interest" description="Disordered" evidence="1">
    <location>
        <begin position="456"/>
        <end position="483"/>
    </location>
</feature>
<reference evidence="2" key="1">
    <citation type="journal article" date="2020" name="Stud. Mycol.">
        <title>101 Dothideomycetes genomes: a test case for predicting lifestyles and emergence of pathogens.</title>
        <authorList>
            <person name="Haridas S."/>
            <person name="Albert R."/>
            <person name="Binder M."/>
            <person name="Bloem J."/>
            <person name="Labutti K."/>
            <person name="Salamov A."/>
            <person name="Andreopoulos B."/>
            <person name="Baker S."/>
            <person name="Barry K."/>
            <person name="Bills G."/>
            <person name="Bluhm B."/>
            <person name="Cannon C."/>
            <person name="Castanera R."/>
            <person name="Culley D."/>
            <person name="Daum C."/>
            <person name="Ezra D."/>
            <person name="Gonzalez J."/>
            <person name="Henrissat B."/>
            <person name="Kuo A."/>
            <person name="Liang C."/>
            <person name="Lipzen A."/>
            <person name="Lutzoni F."/>
            <person name="Magnuson J."/>
            <person name="Mondo S."/>
            <person name="Nolan M."/>
            <person name="Ohm R."/>
            <person name="Pangilinan J."/>
            <person name="Park H.-J."/>
            <person name="Ramirez L."/>
            <person name="Alfaro M."/>
            <person name="Sun H."/>
            <person name="Tritt A."/>
            <person name="Yoshinaga Y."/>
            <person name="Zwiers L.-H."/>
            <person name="Turgeon B."/>
            <person name="Goodwin S."/>
            <person name="Spatafora J."/>
            <person name="Crous P."/>
            <person name="Grigoriev I."/>
        </authorList>
    </citation>
    <scope>NUCLEOTIDE SEQUENCE</scope>
    <source>
        <strain evidence="2">CBS 113389</strain>
    </source>
</reference>
<feature type="compositionally biased region" description="Basic and acidic residues" evidence="1">
    <location>
        <begin position="379"/>
        <end position="391"/>
    </location>
</feature>
<feature type="compositionally biased region" description="Low complexity" evidence="1">
    <location>
        <begin position="1097"/>
        <end position="1114"/>
    </location>
</feature>
<proteinExistence type="predicted"/>
<feature type="compositionally biased region" description="Low complexity" evidence="1">
    <location>
        <begin position="943"/>
        <end position="953"/>
    </location>
</feature>
<feature type="compositionally biased region" description="Basic and acidic residues" evidence="1">
    <location>
        <begin position="651"/>
        <end position="665"/>
    </location>
</feature>
<feature type="region of interest" description="Disordered" evidence="1">
    <location>
        <begin position="511"/>
        <end position="768"/>
    </location>
</feature>
<protein>
    <recommendedName>
        <fullName evidence="4">Eisosome protein 1</fullName>
    </recommendedName>
</protein>
<feature type="region of interest" description="Disordered" evidence="1">
    <location>
        <begin position="879"/>
        <end position="1372"/>
    </location>
</feature>
<dbReference type="RefSeq" id="XP_033587271.1">
    <property type="nucleotide sequence ID" value="XM_033735633.1"/>
</dbReference>
<gene>
    <name evidence="2" type="ORF">BDY17DRAFT_312546</name>
</gene>
<evidence type="ECO:0000256" key="1">
    <source>
        <dbReference type="SAM" id="MobiDB-lite"/>
    </source>
</evidence>
<dbReference type="InterPro" id="IPR024527">
    <property type="entry name" value="Eisosome1"/>
</dbReference>
<dbReference type="PANTHER" id="PTHR28298">
    <property type="entry name" value="EISOSOME PROTEIN 1"/>
    <property type="match status" value="1"/>
</dbReference>
<feature type="compositionally biased region" description="Basic and acidic residues" evidence="1">
    <location>
        <begin position="456"/>
        <end position="474"/>
    </location>
</feature>
<feature type="compositionally biased region" description="Polar residues" evidence="1">
    <location>
        <begin position="282"/>
        <end position="291"/>
    </location>
</feature>
<dbReference type="GeneID" id="54476635"/>
<feature type="compositionally biased region" description="Basic and acidic residues" evidence="1">
    <location>
        <begin position="1168"/>
        <end position="1179"/>
    </location>
</feature>
<feature type="compositionally biased region" description="Basic and acidic residues" evidence="1">
    <location>
        <begin position="679"/>
        <end position="694"/>
    </location>
</feature>
<feature type="compositionally biased region" description="Basic and acidic residues" evidence="1">
    <location>
        <begin position="1142"/>
        <end position="1158"/>
    </location>
</feature>
<evidence type="ECO:0008006" key="4">
    <source>
        <dbReference type="Google" id="ProtNLM"/>
    </source>
</evidence>
<dbReference type="Pfam" id="PF12757">
    <property type="entry name" value="Eisosome1"/>
    <property type="match status" value="1"/>
</dbReference>
<feature type="compositionally biased region" description="Basic and acidic residues" evidence="1">
    <location>
        <begin position="1293"/>
        <end position="1303"/>
    </location>
</feature>
<feature type="region of interest" description="Disordered" evidence="1">
    <location>
        <begin position="351"/>
        <end position="416"/>
    </location>
</feature>
<accession>A0A6A6PLX5</accession>